<sequence length="105" mass="11164">MTTQPDHQDTAVPRPTTLHELRTALSRYGLPGDREAFEQALAAALDSSPIGDLGAVAEVIATYRHRLVLRTSPEAMASLTAPIGGQKWTPAADAFARLRAAGGDR</sequence>
<reference evidence="1 2" key="1">
    <citation type="journal article" date="2019" name="Int. J. Syst. Evol. Microbiol.">
        <title>The Global Catalogue of Microorganisms (GCM) 10K type strain sequencing project: providing services to taxonomists for standard genome sequencing and annotation.</title>
        <authorList>
            <consortium name="The Broad Institute Genomics Platform"/>
            <consortium name="The Broad Institute Genome Sequencing Center for Infectious Disease"/>
            <person name="Wu L."/>
            <person name="Ma J."/>
        </authorList>
    </citation>
    <scope>NUCLEOTIDE SEQUENCE [LARGE SCALE GENOMIC DNA]</scope>
    <source>
        <strain evidence="1 2">JCM 7356</strain>
    </source>
</reference>
<comment type="caution">
    <text evidence="1">The sequence shown here is derived from an EMBL/GenBank/DDBJ whole genome shotgun (WGS) entry which is preliminary data.</text>
</comment>
<dbReference type="Proteomes" id="UP001500305">
    <property type="component" value="Unassembled WGS sequence"/>
</dbReference>
<keyword evidence="2" id="KW-1185">Reference proteome</keyword>
<evidence type="ECO:0000313" key="1">
    <source>
        <dbReference type="EMBL" id="GAA2281876.1"/>
    </source>
</evidence>
<protein>
    <submittedName>
        <fullName evidence="1">Uncharacterized protein</fullName>
    </submittedName>
</protein>
<proteinExistence type="predicted"/>
<dbReference type="InterPro" id="IPR046214">
    <property type="entry name" value="DUF6247"/>
</dbReference>
<accession>A0ABN3F1V3</accession>
<dbReference type="EMBL" id="BAAATR010000091">
    <property type="protein sequence ID" value="GAA2281876.1"/>
    <property type="molecule type" value="Genomic_DNA"/>
</dbReference>
<evidence type="ECO:0000313" key="2">
    <source>
        <dbReference type="Proteomes" id="UP001500305"/>
    </source>
</evidence>
<gene>
    <name evidence="1" type="ORF">GCM10010430_79810</name>
</gene>
<name>A0ABN3F1V3_9ACTN</name>
<dbReference type="Pfam" id="PF19760">
    <property type="entry name" value="DUF6247"/>
    <property type="match status" value="1"/>
</dbReference>
<organism evidence="1 2">
    <name type="scientific">Kitasatospora cystarginea</name>
    <dbReference type="NCBI Taxonomy" id="58350"/>
    <lineage>
        <taxon>Bacteria</taxon>
        <taxon>Bacillati</taxon>
        <taxon>Actinomycetota</taxon>
        <taxon>Actinomycetes</taxon>
        <taxon>Kitasatosporales</taxon>
        <taxon>Streptomycetaceae</taxon>
        <taxon>Kitasatospora</taxon>
    </lineage>
</organism>